<evidence type="ECO:0000256" key="1">
    <source>
        <dbReference type="ARBA" id="ARBA00022729"/>
    </source>
</evidence>
<reference evidence="5 6" key="1">
    <citation type="submission" date="2017-04" db="EMBL/GenBank/DDBJ databases">
        <title>Whole genome sequence of Bdellovibrio bacteriovorus strain SSB218315.</title>
        <authorList>
            <person name="Oyedara O."/>
            <person name="Rodriguez-Perez M.A."/>
        </authorList>
    </citation>
    <scope>NUCLEOTIDE SEQUENCE [LARGE SCALE GENOMIC DNA]</scope>
    <source>
        <strain evidence="5 6">SSB218315</strain>
    </source>
</reference>
<dbReference type="Gene3D" id="2.60.40.2030">
    <property type="match status" value="1"/>
</dbReference>
<evidence type="ECO:0000259" key="4">
    <source>
        <dbReference type="Pfam" id="PF03160"/>
    </source>
</evidence>
<dbReference type="Proteomes" id="UP000197003">
    <property type="component" value="Chromosome"/>
</dbReference>
<accession>A0A1Z3N779</accession>
<proteinExistence type="predicted"/>
<name>A0A1Z3N779_BDEBC</name>
<dbReference type="PANTHER" id="PTHR45982">
    <property type="entry name" value="REGULATOR OF CHROMOSOME CONDENSATION"/>
    <property type="match status" value="1"/>
</dbReference>
<evidence type="ECO:0000313" key="6">
    <source>
        <dbReference type="Proteomes" id="UP000197003"/>
    </source>
</evidence>
<gene>
    <name evidence="5" type="ORF">B9G79_06835</name>
</gene>
<dbReference type="OrthoDB" id="5652970at2"/>
<evidence type="ECO:0000256" key="2">
    <source>
        <dbReference type="ARBA" id="ARBA00022737"/>
    </source>
</evidence>
<dbReference type="Gene3D" id="2.130.10.30">
    <property type="entry name" value="Regulator of chromosome condensation 1/beta-lactamase-inhibitor protein II"/>
    <property type="match status" value="4"/>
</dbReference>
<evidence type="ECO:0000313" key="5">
    <source>
        <dbReference type="EMBL" id="ASD63306.1"/>
    </source>
</evidence>
<sequence length="1128" mass="118306">MGYQNVIRIFTSVFLMWAVAGCGNLSAEMFGKVGSILNPSLPGPAPLQYPKILKVDADTTGASSVSTLALPRYTTAGIVPIQVHFSGPVNVTGNPTIELETGATKRLATYASGSGTSMLVFEYAVVAGDSALTLDYTGTQAINLNGGSIEPAEDVTGTADEVANLLTLPAPGAAESLSQSTPVLIRTIPEVKRLSTPDTDVYLDGTSLEVIVKYDQPVTVTGNPRITIRIGSNNRIANYVTKVSPSELLFRYEVVVGDDDTDGIEMPAAIELNGATVTNPANEVAVTDLPVKDTTGILTYTSALTASFVSSSQIVNEDAGTLNIPVVLSAPAPIAFKVTIAVMGDAGAEDFTLTSKEVNFAVGETTKYIPLTILDDAVAEPEKRIRLILAKNSLGNGGMLSVHEVLIRDDDSAVVAPKVVSFKQGVGFACALYDNNDLKCFGANDYGQLGNGTVVNTNEPSATPVMQNVAHFEVGGYTVCAANTSGEMWCWGRDNASALPGSVGGKVLQPTKYVNSGVTQVAVSSNALCYLKTNKDLMCWGDDYSGIFGTGSNNASRTLAAPQLVTGQVEEMRLIAAVTGNTLCAVKLDSVTPSQRNLFCWGNRSTWYSSGSTSTVPATPLATNIVSYDLFNDNICVQKDEGAPTVRKNYCWGSGGNGQLTPGTSGAGSTVPVEMSSDYKDMMTSQESIIALKNDGSVWTWGSGGRIPGGNPVVAASAPVQLISGGVKSLLRMSNRYGPTDGLDPRCVLMQDSSVQCWMASPLPVNKTLPVTVIPAGVESVSVSNVFHENYYSACSLMSSGEVLCWGQNSVGQVGDRTLLPRLVPTQALSRNQRQIATGRERSCSVSTYGELRCWGYNSANLSLGVSPAFTSFKTPKIVIGKDVSKVALNDDGGCALLTTGGLNCWGDNNSGQSKPGSASVNTLPNLVLSSGVRDVETSYQAACYIATNDDLFCWGDNTQKQLGLGDTVDRTTIPATPLLSGVDSVSMGGHETSPGSCAVMKNGDLKCWGSGLACMGTNGDTPTTLLTDVKKVSVGRSHMCAIVGDERRLVCWGQNPKGQLGIGTTVDKCYSSGPATVVVEGVRDVSAGSDSTCFVLETGEMKCMGDNNKGVVGTADRFPFPRTVWGL</sequence>
<protein>
    <submittedName>
        <fullName evidence="5">UVB-resistance protein</fullName>
    </submittedName>
</protein>
<dbReference type="InterPro" id="IPR038081">
    <property type="entry name" value="CalX-like_sf"/>
</dbReference>
<dbReference type="AlphaFoldDB" id="A0A1Z3N779"/>
<dbReference type="GO" id="GO:0007154">
    <property type="term" value="P:cell communication"/>
    <property type="evidence" value="ECO:0007669"/>
    <property type="project" value="InterPro"/>
</dbReference>
<dbReference type="SUPFAM" id="SSF141072">
    <property type="entry name" value="CalX-like"/>
    <property type="match status" value="1"/>
</dbReference>
<keyword evidence="1" id="KW-0732">Signal</keyword>
<dbReference type="Pfam" id="PF03160">
    <property type="entry name" value="Calx-beta"/>
    <property type="match status" value="1"/>
</dbReference>
<dbReference type="GO" id="GO:0005737">
    <property type="term" value="C:cytoplasm"/>
    <property type="evidence" value="ECO:0007669"/>
    <property type="project" value="TreeGrafter"/>
</dbReference>
<feature type="domain" description="Calx-beta" evidence="4">
    <location>
        <begin position="306"/>
        <end position="411"/>
    </location>
</feature>
<dbReference type="GO" id="GO:0016020">
    <property type="term" value="C:membrane"/>
    <property type="evidence" value="ECO:0007669"/>
    <property type="project" value="InterPro"/>
</dbReference>
<dbReference type="PANTHER" id="PTHR45982:SF1">
    <property type="entry name" value="REGULATOR OF CHROMOSOME CONDENSATION"/>
    <property type="match status" value="1"/>
</dbReference>
<keyword evidence="3" id="KW-0106">Calcium</keyword>
<dbReference type="PROSITE" id="PS50012">
    <property type="entry name" value="RCC1_3"/>
    <property type="match status" value="4"/>
</dbReference>
<dbReference type="GO" id="GO:0005085">
    <property type="term" value="F:guanyl-nucleotide exchange factor activity"/>
    <property type="evidence" value="ECO:0007669"/>
    <property type="project" value="TreeGrafter"/>
</dbReference>
<dbReference type="InterPro" id="IPR051553">
    <property type="entry name" value="Ran_GTPase-activating"/>
</dbReference>
<dbReference type="Pfam" id="PF13540">
    <property type="entry name" value="RCC1_2"/>
    <property type="match status" value="4"/>
</dbReference>
<organism evidence="5 6">
    <name type="scientific">Bdellovibrio bacteriovorus</name>
    <dbReference type="NCBI Taxonomy" id="959"/>
    <lineage>
        <taxon>Bacteria</taxon>
        <taxon>Pseudomonadati</taxon>
        <taxon>Bdellovibrionota</taxon>
        <taxon>Bdellovibrionia</taxon>
        <taxon>Bdellovibrionales</taxon>
        <taxon>Pseudobdellovibrionaceae</taxon>
        <taxon>Bdellovibrio</taxon>
    </lineage>
</organism>
<dbReference type="InterPro" id="IPR000408">
    <property type="entry name" value="Reg_chr_condens"/>
</dbReference>
<dbReference type="InterPro" id="IPR009091">
    <property type="entry name" value="RCC1/BLIP-II"/>
</dbReference>
<dbReference type="SUPFAM" id="SSF50985">
    <property type="entry name" value="RCC1/BLIP-II"/>
    <property type="match status" value="2"/>
</dbReference>
<dbReference type="Pfam" id="PF00415">
    <property type="entry name" value="RCC1"/>
    <property type="match status" value="1"/>
</dbReference>
<dbReference type="EMBL" id="CP020946">
    <property type="protein sequence ID" value="ASD63306.1"/>
    <property type="molecule type" value="Genomic_DNA"/>
</dbReference>
<dbReference type="RefSeq" id="WP_088564856.1">
    <property type="nucleotide sequence ID" value="NZ_CP020946.1"/>
</dbReference>
<keyword evidence="2" id="KW-0677">Repeat</keyword>
<evidence type="ECO:0000256" key="3">
    <source>
        <dbReference type="ARBA" id="ARBA00022837"/>
    </source>
</evidence>
<dbReference type="InterPro" id="IPR003644">
    <property type="entry name" value="Calx_beta"/>
</dbReference>